<dbReference type="PROSITE" id="PS00639">
    <property type="entry name" value="THIOL_PROTEASE_HIS"/>
    <property type="match status" value="1"/>
</dbReference>
<proteinExistence type="predicted"/>
<accession>A0A6C0D8J8</accession>
<dbReference type="InterPro" id="IPR000668">
    <property type="entry name" value="Peptidase_C1A_C"/>
</dbReference>
<dbReference type="Gene3D" id="3.90.70.10">
    <property type="entry name" value="Cysteine proteinases"/>
    <property type="match status" value="1"/>
</dbReference>
<feature type="domain" description="Peptidase C1A papain C-terminal" evidence="1">
    <location>
        <begin position="53"/>
        <end position="255"/>
    </location>
</feature>
<organism evidence="2">
    <name type="scientific">viral metagenome</name>
    <dbReference type="NCBI Taxonomy" id="1070528"/>
    <lineage>
        <taxon>unclassified sequences</taxon>
        <taxon>metagenomes</taxon>
        <taxon>organismal metagenomes</taxon>
    </lineage>
</organism>
<dbReference type="Pfam" id="PF00112">
    <property type="entry name" value="Peptidase_C1"/>
    <property type="match status" value="1"/>
</dbReference>
<dbReference type="SUPFAM" id="SSF54001">
    <property type="entry name" value="Cysteine proteinases"/>
    <property type="match status" value="1"/>
</dbReference>
<dbReference type="InterPro" id="IPR025660">
    <property type="entry name" value="Pept_his_AS"/>
</dbReference>
<dbReference type="GO" id="GO:0006508">
    <property type="term" value="P:proteolysis"/>
    <property type="evidence" value="ECO:0007669"/>
    <property type="project" value="InterPro"/>
</dbReference>
<evidence type="ECO:0000313" key="2">
    <source>
        <dbReference type="EMBL" id="QHT12692.1"/>
    </source>
</evidence>
<dbReference type="InterPro" id="IPR038765">
    <property type="entry name" value="Papain-like_cys_pep_sf"/>
</dbReference>
<dbReference type="AlphaFoldDB" id="A0A6C0D8J8"/>
<dbReference type="CDD" id="cd02619">
    <property type="entry name" value="Peptidase_C1"/>
    <property type="match status" value="1"/>
</dbReference>
<name>A0A6C0D8J8_9ZZZZ</name>
<reference evidence="2" key="1">
    <citation type="journal article" date="2020" name="Nature">
        <title>Giant virus diversity and host interactions through global metagenomics.</title>
        <authorList>
            <person name="Schulz F."/>
            <person name="Roux S."/>
            <person name="Paez-Espino D."/>
            <person name="Jungbluth S."/>
            <person name="Walsh D.A."/>
            <person name="Denef V.J."/>
            <person name="McMahon K.D."/>
            <person name="Konstantinidis K.T."/>
            <person name="Eloe-Fadrosh E.A."/>
            <person name="Kyrpides N.C."/>
            <person name="Woyke T."/>
        </authorList>
    </citation>
    <scope>NUCLEOTIDE SEQUENCE</scope>
    <source>
        <strain evidence="2">GVMAG-M-3300023174-130</strain>
    </source>
</reference>
<protein>
    <recommendedName>
        <fullName evidence="1">Peptidase C1A papain C-terminal domain-containing protein</fullName>
    </recommendedName>
</protein>
<evidence type="ECO:0000259" key="1">
    <source>
        <dbReference type="SMART" id="SM00645"/>
    </source>
</evidence>
<dbReference type="GO" id="GO:0008234">
    <property type="term" value="F:cysteine-type peptidase activity"/>
    <property type="evidence" value="ECO:0007669"/>
    <property type="project" value="InterPro"/>
</dbReference>
<dbReference type="SMART" id="SM00645">
    <property type="entry name" value="Pept_C1"/>
    <property type="match status" value="1"/>
</dbReference>
<dbReference type="EMBL" id="MN739549">
    <property type="protein sequence ID" value="QHT12692.1"/>
    <property type="molecule type" value="Genomic_DNA"/>
</dbReference>
<sequence length="270" mass="30440">MSDYNCYKLSYKFQKIDERDYIFTASLDKTNEKEIITIKTKAGTTTTSKTTSVPSFTISKLPNIIDQGQIGDCVANAFYYTVMSQTKNAINLSRLYLYANCRCIDYTPLNKDDGTTIRTACTAVLNYGVCLEPLYPHNSNYKTLPPLNAYQNAKRFKTFNYLFINKDLTSLKSALTNYNVPIIFGILVYSTFMSSAVSKTGIVPMPNTKTEKIIGGHCVCMVGYDDSKQLFKCANSWGTSWGDKGYFYLPYSYVTNPSLANDFCVTNFVF</sequence>